<gene>
    <name evidence="1" type="ORF">SAMN05421858_2334</name>
</gene>
<evidence type="ECO:0000313" key="2">
    <source>
        <dbReference type="Proteomes" id="UP000186914"/>
    </source>
</evidence>
<reference evidence="2" key="1">
    <citation type="submission" date="2017-01" db="EMBL/GenBank/DDBJ databases">
        <authorList>
            <person name="Varghese N."/>
            <person name="Submissions S."/>
        </authorList>
    </citation>
    <scope>NUCLEOTIDE SEQUENCE [LARGE SCALE GENOMIC DNA]</scope>
    <source>
        <strain evidence="2">CGMCC 1.7737</strain>
    </source>
</reference>
<dbReference type="EMBL" id="FTNO01000002">
    <property type="protein sequence ID" value="SIR46321.1"/>
    <property type="molecule type" value="Genomic_DNA"/>
</dbReference>
<proteinExistence type="predicted"/>
<dbReference type="AlphaFoldDB" id="A0A1N7B4N2"/>
<accession>A0A1N7B4N2</accession>
<protein>
    <submittedName>
        <fullName evidence="1">Uncharacterized protein</fullName>
    </submittedName>
</protein>
<dbReference type="Proteomes" id="UP000186914">
    <property type="component" value="Unassembled WGS sequence"/>
</dbReference>
<sequence>MEIFFALVDFPVQSPHTSVERVASNRGFDAAILNRLHDASGREHVCVHARVGPPDFDRIVGVTAAD</sequence>
<organism evidence="1 2">
    <name type="scientific">Haladaptatus litoreus</name>
    <dbReference type="NCBI Taxonomy" id="553468"/>
    <lineage>
        <taxon>Archaea</taxon>
        <taxon>Methanobacteriati</taxon>
        <taxon>Methanobacteriota</taxon>
        <taxon>Stenosarchaea group</taxon>
        <taxon>Halobacteria</taxon>
        <taxon>Halobacteriales</taxon>
        <taxon>Haladaptataceae</taxon>
        <taxon>Haladaptatus</taxon>
    </lineage>
</organism>
<evidence type="ECO:0000313" key="1">
    <source>
        <dbReference type="EMBL" id="SIR46321.1"/>
    </source>
</evidence>
<name>A0A1N7B4N2_9EURY</name>
<keyword evidence="2" id="KW-1185">Reference proteome</keyword>